<dbReference type="EMBL" id="CAUYUJ010013291">
    <property type="protein sequence ID" value="CAK0835927.1"/>
    <property type="molecule type" value="Genomic_DNA"/>
</dbReference>
<feature type="compositionally biased region" description="Low complexity" evidence="1">
    <location>
        <begin position="202"/>
        <end position="211"/>
    </location>
</feature>
<feature type="region of interest" description="Disordered" evidence="1">
    <location>
        <begin position="93"/>
        <end position="119"/>
    </location>
</feature>
<sequence length="507" mass="53860">AVKASQEQGDQLQELSRSARSFEGAATLQRAADARVGSLEALTEDLAAELGALRTAVAALQADEARWQHRAEASGLRIEVPATLLGTAGRTASSVTVDVDPPPAAVGEEEPRGAGEDELSVLRLDVEDPRWRPLALIGDGPSGPGGAGGGGAAGHSRRPPSRGAVIRGCPPWRERGDAGSASASAREPSAGRGRGGRRARAPRGASSLALAPDGAMDPEETQLTQLVALLRLSGEGPEAAKYQARLDAFRAQREARPMSVDEAAKAKDAAAESLQAALQKGDWQAGYPFRTTNDQDPERRRALELQWALDHEEWVRQLAEPFIVLTMTLQWLAPTPLLLPRTINDIGRLMVRQQLVVVNPPWPPKPALQPTLSAHSLHAVLGRQGQGILERLAGPSSVTAADPGLRRHPTRGRWSRPARGLPETHSCPGASEAPGGCRSLTPAQGAHWTAMGVARDPEMLERQTPCMHGSTERVLDVPYDTGDLPTAVPVSDFHQKQTCAMGFKSAP</sequence>
<evidence type="ECO:0000256" key="1">
    <source>
        <dbReference type="SAM" id="MobiDB-lite"/>
    </source>
</evidence>
<evidence type="ECO:0000313" key="3">
    <source>
        <dbReference type="Proteomes" id="UP001189429"/>
    </source>
</evidence>
<name>A0ABN9STW9_9DINO</name>
<protein>
    <submittedName>
        <fullName evidence="2">Uncharacterized protein</fullName>
    </submittedName>
</protein>
<feature type="region of interest" description="Disordered" evidence="1">
    <location>
        <begin position="1"/>
        <end position="20"/>
    </location>
</feature>
<feature type="compositionally biased region" description="Gly residues" evidence="1">
    <location>
        <begin position="140"/>
        <end position="153"/>
    </location>
</feature>
<accession>A0ABN9STW9</accession>
<feature type="compositionally biased region" description="Low complexity" evidence="1">
    <location>
        <begin position="180"/>
        <end position="191"/>
    </location>
</feature>
<feature type="compositionally biased region" description="Basic residues" evidence="1">
    <location>
        <begin position="406"/>
        <end position="416"/>
    </location>
</feature>
<feature type="region of interest" description="Disordered" evidence="1">
    <location>
        <begin position="133"/>
        <end position="217"/>
    </location>
</feature>
<gene>
    <name evidence="2" type="ORF">PCOR1329_LOCUS32581</name>
</gene>
<organism evidence="2 3">
    <name type="scientific">Prorocentrum cordatum</name>
    <dbReference type="NCBI Taxonomy" id="2364126"/>
    <lineage>
        <taxon>Eukaryota</taxon>
        <taxon>Sar</taxon>
        <taxon>Alveolata</taxon>
        <taxon>Dinophyceae</taxon>
        <taxon>Prorocentrales</taxon>
        <taxon>Prorocentraceae</taxon>
        <taxon>Prorocentrum</taxon>
    </lineage>
</organism>
<feature type="non-terminal residue" evidence="2">
    <location>
        <position position="1"/>
    </location>
</feature>
<feature type="compositionally biased region" description="Polar residues" evidence="1">
    <location>
        <begin position="1"/>
        <end position="19"/>
    </location>
</feature>
<dbReference type="Proteomes" id="UP001189429">
    <property type="component" value="Unassembled WGS sequence"/>
</dbReference>
<keyword evidence="3" id="KW-1185">Reference proteome</keyword>
<evidence type="ECO:0000313" key="2">
    <source>
        <dbReference type="EMBL" id="CAK0835927.1"/>
    </source>
</evidence>
<reference evidence="2" key="1">
    <citation type="submission" date="2023-10" db="EMBL/GenBank/DDBJ databases">
        <authorList>
            <person name="Chen Y."/>
            <person name="Shah S."/>
            <person name="Dougan E. K."/>
            <person name="Thang M."/>
            <person name="Chan C."/>
        </authorList>
    </citation>
    <scope>NUCLEOTIDE SEQUENCE [LARGE SCALE GENOMIC DNA]</scope>
</reference>
<proteinExistence type="predicted"/>
<comment type="caution">
    <text evidence="2">The sequence shown here is derived from an EMBL/GenBank/DDBJ whole genome shotgun (WGS) entry which is preliminary data.</text>
</comment>
<feature type="region of interest" description="Disordered" evidence="1">
    <location>
        <begin position="397"/>
        <end position="435"/>
    </location>
</feature>